<name>A0AC34FTF0_9BILA</name>
<dbReference type="WBParaSite" id="ES5_v2.g20723.t1">
    <property type="protein sequence ID" value="ES5_v2.g20723.t1"/>
    <property type="gene ID" value="ES5_v2.g20723"/>
</dbReference>
<reference evidence="2" key="1">
    <citation type="submission" date="2022-11" db="UniProtKB">
        <authorList>
            <consortium name="WormBaseParasite"/>
        </authorList>
    </citation>
    <scope>IDENTIFICATION</scope>
</reference>
<evidence type="ECO:0000313" key="2">
    <source>
        <dbReference type="WBParaSite" id="ES5_v2.g20723.t1"/>
    </source>
</evidence>
<dbReference type="Proteomes" id="UP000887579">
    <property type="component" value="Unplaced"/>
</dbReference>
<sequence>MLHYDDSDDEIFEAEGTLFESDISDDDLGYFYDFCLMLPQLEKIGRIPKNKATQSTCKKLHIILDPLYRKTAETKSFKWI</sequence>
<proteinExistence type="predicted"/>
<evidence type="ECO:0000313" key="1">
    <source>
        <dbReference type="Proteomes" id="UP000887579"/>
    </source>
</evidence>
<organism evidence="1 2">
    <name type="scientific">Panagrolaimus sp. ES5</name>
    <dbReference type="NCBI Taxonomy" id="591445"/>
    <lineage>
        <taxon>Eukaryota</taxon>
        <taxon>Metazoa</taxon>
        <taxon>Ecdysozoa</taxon>
        <taxon>Nematoda</taxon>
        <taxon>Chromadorea</taxon>
        <taxon>Rhabditida</taxon>
        <taxon>Tylenchina</taxon>
        <taxon>Panagrolaimomorpha</taxon>
        <taxon>Panagrolaimoidea</taxon>
        <taxon>Panagrolaimidae</taxon>
        <taxon>Panagrolaimus</taxon>
    </lineage>
</organism>
<accession>A0AC34FTF0</accession>
<protein>
    <submittedName>
        <fullName evidence="2">Uncharacterized protein</fullName>
    </submittedName>
</protein>